<dbReference type="PANTHER" id="PTHR43240:SF5">
    <property type="entry name" value="1,4-DIHYDROXY-2-NAPHTHOYL-COA THIOESTERASE 1"/>
    <property type="match status" value="1"/>
</dbReference>
<dbReference type="InterPro" id="IPR003736">
    <property type="entry name" value="PAAI_dom"/>
</dbReference>
<dbReference type="OrthoDB" id="9798208at2"/>
<dbReference type="RefSeq" id="WP_057872550.1">
    <property type="nucleotide sequence ID" value="NZ_AZGB01000027.1"/>
</dbReference>
<feature type="domain" description="Thioesterase" evidence="3">
    <location>
        <begin position="33"/>
        <end position="106"/>
    </location>
</feature>
<dbReference type="PATRIC" id="fig|1423750.3.peg.2226"/>
<comment type="caution">
    <text evidence="4">The sequence shown here is derived from an EMBL/GenBank/DDBJ whole genome shotgun (WGS) entry which is preliminary data.</text>
</comment>
<name>A0A0R1VGE5_9LACO</name>
<protein>
    <recommendedName>
        <fullName evidence="3">Thioesterase domain-containing protein</fullName>
    </recommendedName>
</protein>
<dbReference type="GO" id="GO:0061522">
    <property type="term" value="F:1,4-dihydroxy-2-naphthoyl-CoA thioesterase activity"/>
    <property type="evidence" value="ECO:0007669"/>
    <property type="project" value="TreeGrafter"/>
</dbReference>
<keyword evidence="5" id="KW-1185">Reference proteome</keyword>
<dbReference type="Pfam" id="PF03061">
    <property type="entry name" value="4HBT"/>
    <property type="match status" value="1"/>
</dbReference>
<proteinExistence type="inferred from homology"/>
<dbReference type="InterPro" id="IPR006683">
    <property type="entry name" value="Thioestr_dom"/>
</dbReference>
<evidence type="ECO:0000313" key="4">
    <source>
        <dbReference type="EMBL" id="KRM04503.1"/>
    </source>
</evidence>
<organism evidence="4 5">
    <name type="scientific">Liquorilactobacillus ghanensis DSM 18630</name>
    <dbReference type="NCBI Taxonomy" id="1423750"/>
    <lineage>
        <taxon>Bacteria</taxon>
        <taxon>Bacillati</taxon>
        <taxon>Bacillota</taxon>
        <taxon>Bacilli</taxon>
        <taxon>Lactobacillales</taxon>
        <taxon>Lactobacillaceae</taxon>
        <taxon>Liquorilactobacillus</taxon>
    </lineage>
</organism>
<dbReference type="SUPFAM" id="SSF54637">
    <property type="entry name" value="Thioesterase/thiol ester dehydrase-isomerase"/>
    <property type="match status" value="1"/>
</dbReference>
<dbReference type="Gene3D" id="3.10.129.10">
    <property type="entry name" value="Hotdog Thioesterase"/>
    <property type="match status" value="1"/>
</dbReference>
<dbReference type="GO" id="GO:0005829">
    <property type="term" value="C:cytosol"/>
    <property type="evidence" value="ECO:0007669"/>
    <property type="project" value="TreeGrafter"/>
</dbReference>
<dbReference type="PANTHER" id="PTHR43240">
    <property type="entry name" value="1,4-DIHYDROXY-2-NAPHTHOYL-COA THIOESTERASE 1"/>
    <property type="match status" value="1"/>
</dbReference>
<accession>A0A0R1VGE5</accession>
<evidence type="ECO:0000256" key="1">
    <source>
        <dbReference type="ARBA" id="ARBA00008324"/>
    </source>
</evidence>
<dbReference type="CDD" id="cd03443">
    <property type="entry name" value="PaaI_thioesterase"/>
    <property type="match status" value="1"/>
</dbReference>
<dbReference type="GeneID" id="98319851"/>
<dbReference type="Proteomes" id="UP000051451">
    <property type="component" value="Unassembled WGS sequence"/>
</dbReference>
<evidence type="ECO:0000256" key="2">
    <source>
        <dbReference type="ARBA" id="ARBA00022801"/>
    </source>
</evidence>
<dbReference type="EMBL" id="AZGB01000027">
    <property type="protein sequence ID" value="KRM04503.1"/>
    <property type="molecule type" value="Genomic_DNA"/>
</dbReference>
<evidence type="ECO:0000259" key="3">
    <source>
        <dbReference type="Pfam" id="PF03061"/>
    </source>
</evidence>
<gene>
    <name evidence="4" type="ORF">FC89_GL002185</name>
</gene>
<dbReference type="STRING" id="1423750.FC89_GL002185"/>
<evidence type="ECO:0000313" key="5">
    <source>
        <dbReference type="Proteomes" id="UP000051451"/>
    </source>
</evidence>
<reference evidence="4 5" key="1">
    <citation type="journal article" date="2015" name="Genome Announc.">
        <title>Expanding the biotechnology potential of lactobacilli through comparative genomics of 213 strains and associated genera.</title>
        <authorList>
            <person name="Sun Z."/>
            <person name="Harris H.M."/>
            <person name="McCann A."/>
            <person name="Guo C."/>
            <person name="Argimon S."/>
            <person name="Zhang W."/>
            <person name="Yang X."/>
            <person name="Jeffery I.B."/>
            <person name="Cooney J.C."/>
            <person name="Kagawa T.F."/>
            <person name="Liu W."/>
            <person name="Song Y."/>
            <person name="Salvetti E."/>
            <person name="Wrobel A."/>
            <person name="Rasinkangas P."/>
            <person name="Parkhill J."/>
            <person name="Rea M.C."/>
            <person name="O'Sullivan O."/>
            <person name="Ritari J."/>
            <person name="Douillard F.P."/>
            <person name="Paul Ross R."/>
            <person name="Yang R."/>
            <person name="Briner A.E."/>
            <person name="Felis G.E."/>
            <person name="de Vos W.M."/>
            <person name="Barrangou R."/>
            <person name="Klaenhammer T.R."/>
            <person name="Caufield P.W."/>
            <person name="Cui Y."/>
            <person name="Zhang H."/>
            <person name="O'Toole P.W."/>
        </authorList>
    </citation>
    <scope>NUCLEOTIDE SEQUENCE [LARGE SCALE GENOMIC DNA]</scope>
    <source>
        <strain evidence="4 5">DSM 18630</strain>
    </source>
</reference>
<dbReference type="InterPro" id="IPR029069">
    <property type="entry name" value="HotDog_dom_sf"/>
</dbReference>
<sequence length="127" mass="13423">MNLLEDLGITVEQITIKETIISVKITAKLLQPHGIVHGGINAVLAETAASLAANKLAAANQIAVGVDLNTHHLRALSSGKIVAHAHPLHLGRHLQTWEVKTFAAGTQDPTSVSTVTTCLQPRPPKPL</sequence>
<dbReference type="AlphaFoldDB" id="A0A0R1VGE5"/>
<comment type="similarity">
    <text evidence="1">Belongs to the thioesterase PaaI family.</text>
</comment>
<keyword evidence="2" id="KW-0378">Hydrolase</keyword>
<dbReference type="NCBIfam" id="TIGR00369">
    <property type="entry name" value="unchar_dom_1"/>
    <property type="match status" value="1"/>
</dbReference>